<keyword evidence="4 6" id="KW-1133">Transmembrane helix</keyword>
<feature type="region of interest" description="Disordered" evidence="7">
    <location>
        <begin position="1"/>
        <end position="54"/>
    </location>
</feature>
<keyword evidence="9" id="KW-1185">Reference proteome</keyword>
<sequence>MSLLFARHGGHDDSSMSMAMGSSSMGSSSMSMGDAASTGSSNSSSSSMDSSSMSSMHSDMKCSASMAMIGNWNTIGTCFLASSWYNSDIAKFAGSCIGIAFWVILTECIRRWSREYDRYIIRTATQQAREAYAASQTQDPESRGFSALLSRGYFGDSGVLRLRPTLIQQALRALLYAIQFTSAYLIMLIAMTYNGYVLLSIILGAMVGYFFSTWDTLGTITLDSSPCVAAAAAPATVRDTNATDPELWTDGNLSSHQQQTPAPAIPIVPETARYMAESEKTCGRCAGGCPGDM</sequence>
<evidence type="ECO:0000256" key="2">
    <source>
        <dbReference type="ARBA" id="ARBA00006921"/>
    </source>
</evidence>
<keyword evidence="6" id="KW-0406">Ion transport</keyword>
<comment type="similarity">
    <text evidence="2 6">Belongs to the copper transporter (Ctr) (TC 1.A.56) family. SLC31A subfamily.</text>
</comment>
<keyword evidence="6" id="KW-0187">Copper transport</keyword>
<comment type="subcellular location">
    <subcellularLocation>
        <location evidence="1 6">Membrane</location>
        <topology evidence="1 6">Multi-pass membrane protein</topology>
    </subcellularLocation>
</comment>
<dbReference type="PANTHER" id="PTHR12483:SF73">
    <property type="entry name" value="COPPER TRANSPORT PROTEIN CTR3"/>
    <property type="match status" value="1"/>
</dbReference>
<name>A0AAF0ERX4_9BASI</name>
<evidence type="ECO:0000313" key="8">
    <source>
        <dbReference type="EMBL" id="WFD35571.1"/>
    </source>
</evidence>
<evidence type="ECO:0000256" key="1">
    <source>
        <dbReference type="ARBA" id="ARBA00004141"/>
    </source>
</evidence>
<protein>
    <recommendedName>
        <fullName evidence="6">Copper transport protein</fullName>
    </recommendedName>
</protein>
<evidence type="ECO:0000313" key="9">
    <source>
        <dbReference type="Proteomes" id="UP001219933"/>
    </source>
</evidence>
<evidence type="ECO:0000256" key="3">
    <source>
        <dbReference type="ARBA" id="ARBA00022692"/>
    </source>
</evidence>
<feature type="compositionally biased region" description="Low complexity" evidence="7">
    <location>
        <begin position="15"/>
        <end position="54"/>
    </location>
</feature>
<accession>A0AAF0ERX4</accession>
<evidence type="ECO:0000256" key="5">
    <source>
        <dbReference type="ARBA" id="ARBA00023136"/>
    </source>
</evidence>
<dbReference type="Pfam" id="PF04145">
    <property type="entry name" value="Ctr"/>
    <property type="match status" value="1"/>
</dbReference>
<evidence type="ECO:0000256" key="6">
    <source>
        <dbReference type="RuleBase" id="RU367022"/>
    </source>
</evidence>
<dbReference type="GO" id="GO:0016020">
    <property type="term" value="C:membrane"/>
    <property type="evidence" value="ECO:0007669"/>
    <property type="project" value="UniProtKB-SubCell"/>
</dbReference>
<proteinExistence type="inferred from homology"/>
<dbReference type="PANTHER" id="PTHR12483">
    <property type="entry name" value="SOLUTE CARRIER FAMILY 31 COPPER TRANSPORTERS"/>
    <property type="match status" value="1"/>
</dbReference>
<gene>
    <name evidence="8" type="primary">ctr4</name>
    <name evidence="8" type="ORF">MCUN1_002427</name>
</gene>
<dbReference type="InterPro" id="IPR007274">
    <property type="entry name" value="Cop_transporter"/>
</dbReference>
<evidence type="ECO:0000256" key="4">
    <source>
        <dbReference type="ARBA" id="ARBA00022989"/>
    </source>
</evidence>
<dbReference type="GO" id="GO:0005375">
    <property type="term" value="F:copper ion transmembrane transporter activity"/>
    <property type="evidence" value="ECO:0007669"/>
    <property type="project" value="UniProtKB-UniRule"/>
</dbReference>
<dbReference type="Proteomes" id="UP001219933">
    <property type="component" value="Chromosome 3"/>
</dbReference>
<dbReference type="EMBL" id="CP119879">
    <property type="protein sequence ID" value="WFD35571.1"/>
    <property type="molecule type" value="Genomic_DNA"/>
</dbReference>
<feature type="transmembrane region" description="Helical" evidence="6">
    <location>
        <begin position="196"/>
        <end position="214"/>
    </location>
</feature>
<reference evidence="8" key="1">
    <citation type="submission" date="2023-03" db="EMBL/GenBank/DDBJ databases">
        <title>Mating type loci evolution in Malassezia.</title>
        <authorList>
            <person name="Coelho M.A."/>
        </authorList>
    </citation>
    <scope>NUCLEOTIDE SEQUENCE</scope>
    <source>
        <strain evidence="8">CBS 11721</strain>
    </source>
</reference>
<evidence type="ECO:0000256" key="7">
    <source>
        <dbReference type="SAM" id="MobiDB-lite"/>
    </source>
</evidence>
<keyword evidence="3 6" id="KW-0812">Transmembrane</keyword>
<keyword evidence="6" id="KW-0813">Transport</keyword>
<dbReference type="AlphaFoldDB" id="A0AAF0ERX4"/>
<keyword evidence="6" id="KW-0186">Copper</keyword>
<organism evidence="8 9">
    <name type="scientific">Malassezia cuniculi</name>
    <dbReference type="NCBI Taxonomy" id="948313"/>
    <lineage>
        <taxon>Eukaryota</taxon>
        <taxon>Fungi</taxon>
        <taxon>Dikarya</taxon>
        <taxon>Basidiomycota</taxon>
        <taxon>Ustilaginomycotina</taxon>
        <taxon>Malasseziomycetes</taxon>
        <taxon>Malasseziales</taxon>
        <taxon>Malasseziaceae</taxon>
        <taxon>Malassezia</taxon>
    </lineage>
</organism>
<keyword evidence="5 6" id="KW-0472">Membrane</keyword>